<protein>
    <submittedName>
        <fullName evidence="1">Uncharacterized protein</fullName>
    </submittedName>
</protein>
<gene>
    <name evidence="1" type="ORF">STSP2_03420</name>
</gene>
<dbReference type="Proteomes" id="UP000189674">
    <property type="component" value="Chromosome"/>
</dbReference>
<dbReference type="AlphaFoldDB" id="A0A1U9NR42"/>
<name>A0A1U9NR42_9BACT</name>
<organism evidence="1 2">
    <name type="scientific">Anaerohalosphaera lusitana</name>
    <dbReference type="NCBI Taxonomy" id="1936003"/>
    <lineage>
        <taxon>Bacteria</taxon>
        <taxon>Pseudomonadati</taxon>
        <taxon>Planctomycetota</taxon>
        <taxon>Phycisphaerae</taxon>
        <taxon>Sedimentisphaerales</taxon>
        <taxon>Anaerohalosphaeraceae</taxon>
        <taxon>Anaerohalosphaera</taxon>
    </lineage>
</organism>
<evidence type="ECO:0000313" key="2">
    <source>
        <dbReference type="Proteomes" id="UP000189674"/>
    </source>
</evidence>
<dbReference type="EMBL" id="CP019791">
    <property type="protein sequence ID" value="AQT70214.1"/>
    <property type="molecule type" value="Genomic_DNA"/>
</dbReference>
<evidence type="ECO:0000313" key="1">
    <source>
        <dbReference type="EMBL" id="AQT70214.1"/>
    </source>
</evidence>
<proteinExistence type="predicted"/>
<dbReference type="STRING" id="1936003.STSP2_03420"/>
<reference evidence="2" key="1">
    <citation type="submission" date="2017-02" db="EMBL/GenBank/DDBJ databases">
        <title>Comparative genomics and description of representatives of a novel lineage of planctomycetes thriving in anoxic sediments.</title>
        <authorList>
            <person name="Spring S."/>
            <person name="Bunk B."/>
            <person name="Sproer C."/>
        </authorList>
    </citation>
    <scope>NUCLEOTIDE SEQUENCE [LARGE SCALE GENOMIC DNA]</scope>
    <source>
        <strain evidence="2">ST-NAGAB-D1</strain>
    </source>
</reference>
<accession>A0A1U9NR42</accession>
<keyword evidence="2" id="KW-1185">Reference proteome</keyword>
<dbReference type="KEGG" id="alus:STSP2_03420"/>
<sequence>MPVAKRAENSDLQAVSKLFCRLFESNRRLFDQQIVKTHNKSLLVMSSKNTSTQFYGKL</sequence>